<dbReference type="VEuPathDB" id="FungiDB:FUN_014515"/>
<dbReference type="Proteomes" id="UP000233469">
    <property type="component" value="Unassembled WGS sequence"/>
</dbReference>
<dbReference type="SUPFAM" id="SSF57850">
    <property type="entry name" value="RING/U-box"/>
    <property type="match status" value="1"/>
</dbReference>
<protein>
    <recommendedName>
        <fullName evidence="3">RING-type domain-containing protein</fullName>
    </recommendedName>
</protein>
<evidence type="ECO:0000313" key="2">
    <source>
        <dbReference type="Proteomes" id="UP000233469"/>
    </source>
</evidence>
<name>A0A2N1NK11_9GLOM</name>
<dbReference type="VEuPathDB" id="FungiDB:RhiirFUN_011675"/>
<evidence type="ECO:0000313" key="1">
    <source>
        <dbReference type="EMBL" id="PKK74265.1"/>
    </source>
</evidence>
<reference evidence="1 2" key="2">
    <citation type="submission" date="2017-10" db="EMBL/GenBank/DDBJ databases">
        <title>Extensive intraspecific genome diversity in a model arbuscular mycorrhizal fungus.</title>
        <authorList>
            <person name="Chen E.C.H."/>
            <person name="Morin E."/>
            <person name="Baudet D."/>
            <person name="Noel J."/>
            <person name="Ndikumana S."/>
            <person name="Charron P."/>
            <person name="St-Onge C."/>
            <person name="Giorgi J."/>
            <person name="Grigoriev I.V."/>
            <person name="Roux C."/>
            <person name="Martin F.M."/>
            <person name="Corradi N."/>
        </authorList>
    </citation>
    <scope>NUCLEOTIDE SEQUENCE [LARGE SCALE GENOMIC DNA]</scope>
    <source>
        <strain evidence="1 2">C2</strain>
    </source>
</reference>
<gene>
    <name evidence="1" type="ORF">RhiirC2_774949</name>
</gene>
<dbReference type="VEuPathDB" id="FungiDB:RhiirA1_468076"/>
<proteinExistence type="predicted"/>
<dbReference type="EMBL" id="LLXL01000313">
    <property type="protein sequence ID" value="PKK74265.1"/>
    <property type="molecule type" value="Genomic_DNA"/>
</dbReference>
<comment type="caution">
    <text evidence="1">The sequence shown here is derived from an EMBL/GenBank/DDBJ whole genome shotgun (WGS) entry which is preliminary data.</text>
</comment>
<dbReference type="CDD" id="cd16448">
    <property type="entry name" value="RING-H2"/>
    <property type="match status" value="1"/>
</dbReference>
<evidence type="ECO:0008006" key="3">
    <source>
        <dbReference type="Google" id="ProtNLM"/>
    </source>
</evidence>
<organism evidence="1 2">
    <name type="scientific">Rhizophagus irregularis</name>
    <dbReference type="NCBI Taxonomy" id="588596"/>
    <lineage>
        <taxon>Eukaryota</taxon>
        <taxon>Fungi</taxon>
        <taxon>Fungi incertae sedis</taxon>
        <taxon>Mucoromycota</taxon>
        <taxon>Glomeromycotina</taxon>
        <taxon>Glomeromycetes</taxon>
        <taxon>Glomerales</taxon>
        <taxon>Glomeraceae</taxon>
        <taxon>Rhizophagus</taxon>
    </lineage>
</organism>
<reference evidence="1 2" key="1">
    <citation type="submission" date="2016-04" db="EMBL/GenBank/DDBJ databases">
        <title>Genome analyses suggest a sexual origin of heterokaryosis in a supposedly ancient asexual fungus.</title>
        <authorList>
            <person name="Ropars J."/>
            <person name="Sedzielewska K."/>
            <person name="Noel J."/>
            <person name="Charron P."/>
            <person name="Farinelli L."/>
            <person name="Marton T."/>
            <person name="Kruger M."/>
            <person name="Pelin A."/>
            <person name="Brachmann A."/>
            <person name="Corradi N."/>
        </authorList>
    </citation>
    <scope>NUCLEOTIDE SEQUENCE [LARGE SCALE GENOMIC DNA]</scope>
    <source>
        <strain evidence="1 2">C2</strain>
    </source>
</reference>
<dbReference type="AlphaFoldDB" id="A0A2N1NK11"/>
<sequence>MSDLESIKGPESFQVLERPRSTLTNYKNLAYNILKNLNDELVKDKEISELRLCSECTMKVLALPLKSQSDYNTLIRNSQSSQSSRTSAISNLMSEKFVLNSPVILEDLIEKVVKNALIQESEIGTCAKYSEKITSGFPKDTIFLFCKHAVHFDCIDNPNKRCPTCPVNLQLFLTTQ</sequence>
<accession>A0A2N1NK11</accession>